<dbReference type="Gene3D" id="3.40.1480.10">
    <property type="entry name" value="MOFRL domain"/>
    <property type="match status" value="1"/>
</dbReference>
<dbReference type="EMBL" id="AOIO01000003">
    <property type="protein sequence ID" value="ELZ05933.1"/>
    <property type="molecule type" value="Genomic_DNA"/>
</dbReference>
<keyword evidence="3" id="KW-0670">Pyruvate</keyword>
<dbReference type="InterPro" id="IPR038614">
    <property type="entry name" value="GK_N_sf"/>
</dbReference>
<feature type="domain" description="MOFRL" evidence="1">
    <location>
        <begin position="361"/>
        <end position="460"/>
    </location>
</feature>
<evidence type="ECO:0000259" key="1">
    <source>
        <dbReference type="Pfam" id="PF05161"/>
    </source>
</evidence>
<dbReference type="InterPro" id="IPR037035">
    <property type="entry name" value="GK-like_C_sf"/>
</dbReference>
<accession>M0B6P1</accession>
<dbReference type="InterPro" id="IPR039760">
    <property type="entry name" value="MOFRL_protein"/>
</dbReference>
<dbReference type="GO" id="GO:0005737">
    <property type="term" value="C:cytoplasm"/>
    <property type="evidence" value="ECO:0007669"/>
    <property type="project" value="TreeGrafter"/>
</dbReference>
<sequence length="472" mass="48956">MLAIELVPITYKGADSYQRMVTIANRTALERTPAHALALDCLVVGMEAAHPEAIVEETVSVRDGLLRIDCEFDDESAEYDLRRYERVFVVGGGNAAGHFARTLEEVSGSWITEGVVVTDDPAGASVVEELDGDHPIPSKRGVRGAKRVLDVAERAGDDDLVLACVTGGGSALLPAPVEPLSLADLQAVTESLLRCGASIDEINAVRKHCSAIKGGKLARAASPATVVTLVMSDVIGDDLGVIASGPTAPDPTTYADALDVLARYELSASESVTSYLEEGDRGVHPETVKPTDPLLETVSFHILGSGRTAIDAARAVASERGYTPLVLSARVRGEASDAAITHVAIAEECHVSGEPVSPPAVLISGGETTVTLADDHGSGGPNQEFVLGGAVELDVDDIVVASVDTDGIDGATEVAGAIAAPPEIPSEEGRTALARNDARPLLEDAESIVRTGPTGTNVNDLRVLVVSDDSNA</sequence>
<keyword evidence="4" id="KW-1185">Reference proteome</keyword>
<dbReference type="Proteomes" id="UP000011554">
    <property type="component" value="Unassembled WGS sequence"/>
</dbReference>
<dbReference type="eggNOG" id="arCOG04170">
    <property type="taxonomic scope" value="Archaea"/>
</dbReference>
<proteinExistence type="predicted"/>
<evidence type="ECO:0000313" key="3">
    <source>
        <dbReference type="EMBL" id="ELZ05933.1"/>
    </source>
</evidence>
<evidence type="ECO:0000259" key="2">
    <source>
        <dbReference type="Pfam" id="PF13660"/>
    </source>
</evidence>
<reference evidence="3 4" key="1">
    <citation type="journal article" date="2014" name="PLoS Genet.">
        <title>Phylogenetically driven sequencing of extremely halophilic archaea reveals strategies for static and dynamic osmo-response.</title>
        <authorList>
            <person name="Becker E.A."/>
            <person name="Seitzer P.M."/>
            <person name="Tritt A."/>
            <person name="Larsen D."/>
            <person name="Krusor M."/>
            <person name="Yao A.I."/>
            <person name="Wu D."/>
            <person name="Madern D."/>
            <person name="Eisen J.A."/>
            <person name="Darling A.E."/>
            <person name="Facciotti M.T."/>
        </authorList>
    </citation>
    <scope>NUCLEOTIDE SEQUENCE [LARGE SCALE GENOMIC DNA]</scope>
    <source>
        <strain evidence="3 4">DSM 12278</strain>
    </source>
</reference>
<dbReference type="SUPFAM" id="SSF82544">
    <property type="entry name" value="GckA/TtuD-like"/>
    <property type="match status" value="1"/>
</dbReference>
<dbReference type="InterPro" id="IPR025286">
    <property type="entry name" value="MOFRL_assoc_dom"/>
</dbReference>
<dbReference type="AlphaFoldDB" id="M0B6P1"/>
<protein>
    <submittedName>
        <fullName evidence="3">Hydroxypyruvate reductase</fullName>
    </submittedName>
</protein>
<dbReference type="Pfam" id="PF05161">
    <property type="entry name" value="MOFRL"/>
    <property type="match status" value="1"/>
</dbReference>
<dbReference type="Pfam" id="PF13660">
    <property type="entry name" value="DUF4147"/>
    <property type="match status" value="1"/>
</dbReference>
<organism evidence="3 4">
    <name type="scientific">Natrialba asiatica (strain ATCC 700177 / DSM 12278 / JCM 9576 / FERM P-10747 / NBRC 102637 / 172P1)</name>
    <dbReference type="NCBI Taxonomy" id="29540"/>
    <lineage>
        <taxon>Archaea</taxon>
        <taxon>Methanobacteriati</taxon>
        <taxon>Methanobacteriota</taxon>
        <taxon>Stenosarchaea group</taxon>
        <taxon>Halobacteria</taxon>
        <taxon>Halobacteriales</taxon>
        <taxon>Natrialbaceae</taxon>
        <taxon>Natrialba</taxon>
    </lineage>
</organism>
<dbReference type="PATRIC" id="fig|29540.5.peg.66"/>
<feature type="domain" description="MOFRL-associated" evidence="2">
    <location>
        <begin position="40"/>
        <end position="277"/>
    </location>
</feature>
<dbReference type="PANTHER" id="PTHR12227">
    <property type="entry name" value="GLYCERATE KINASE"/>
    <property type="match status" value="1"/>
</dbReference>
<evidence type="ECO:0000313" key="4">
    <source>
        <dbReference type="Proteomes" id="UP000011554"/>
    </source>
</evidence>
<comment type="caution">
    <text evidence="3">The sequence shown here is derived from an EMBL/GenBank/DDBJ whole genome shotgun (WGS) entry which is preliminary data.</text>
</comment>
<dbReference type="GO" id="GO:0008887">
    <property type="term" value="F:glycerate kinase activity"/>
    <property type="evidence" value="ECO:0007669"/>
    <property type="project" value="InterPro"/>
</dbReference>
<dbReference type="Gene3D" id="3.40.50.10180">
    <property type="entry name" value="Glycerate kinase, MOFRL-like N-terminal domain"/>
    <property type="match status" value="1"/>
</dbReference>
<dbReference type="STRING" id="29540.C481_00325"/>
<gene>
    <name evidence="3" type="ORF">C481_00325</name>
</gene>
<name>M0B6P1_NATA1</name>
<dbReference type="InterPro" id="IPR007835">
    <property type="entry name" value="MOFRL"/>
</dbReference>
<dbReference type="PANTHER" id="PTHR12227:SF0">
    <property type="entry name" value="GLYCERATE KINASE"/>
    <property type="match status" value="1"/>
</dbReference>